<dbReference type="Proteomes" id="UP000000305">
    <property type="component" value="Unassembled WGS sequence"/>
</dbReference>
<feature type="region of interest" description="Disordered" evidence="1">
    <location>
        <begin position="67"/>
        <end position="87"/>
    </location>
</feature>
<dbReference type="InterPro" id="IPR016197">
    <property type="entry name" value="Chromo-like_dom_sf"/>
</dbReference>
<evidence type="ECO:0000313" key="2">
    <source>
        <dbReference type="EMBL" id="EFX67696.1"/>
    </source>
</evidence>
<dbReference type="SUPFAM" id="SSF54160">
    <property type="entry name" value="Chromo domain-like"/>
    <property type="match status" value="1"/>
</dbReference>
<reference evidence="2 3" key="1">
    <citation type="journal article" date="2011" name="Science">
        <title>The ecoresponsive genome of Daphnia pulex.</title>
        <authorList>
            <person name="Colbourne J.K."/>
            <person name="Pfrender M.E."/>
            <person name="Gilbert D."/>
            <person name="Thomas W.K."/>
            <person name="Tucker A."/>
            <person name="Oakley T.H."/>
            <person name="Tokishita S."/>
            <person name="Aerts A."/>
            <person name="Arnold G.J."/>
            <person name="Basu M.K."/>
            <person name="Bauer D.J."/>
            <person name="Caceres C.E."/>
            <person name="Carmel L."/>
            <person name="Casola C."/>
            <person name="Choi J.H."/>
            <person name="Detter J.C."/>
            <person name="Dong Q."/>
            <person name="Dusheyko S."/>
            <person name="Eads B.D."/>
            <person name="Frohlich T."/>
            <person name="Geiler-Samerotte K.A."/>
            <person name="Gerlach D."/>
            <person name="Hatcher P."/>
            <person name="Jogdeo S."/>
            <person name="Krijgsveld J."/>
            <person name="Kriventseva E.V."/>
            <person name="Kultz D."/>
            <person name="Laforsch C."/>
            <person name="Lindquist E."/>
            <person name="Lopez J."/>
            <person name="Manak J.R."/>
            <person name="Muller J."/>
            <person name="Pangilinan J."/>
            <person name="Patwardhan R.P."/>
            <person name="Pitluck S."/>
            <person name="Pritham E.J."/>
            <person name="Rechtsteiner A."/>
            <person name="Rho M."/>
            <person name="Rogozin I.B."/>
            <person name="Sakarya O."/>
            <person name="Salamov A."/>
            <person name="Schaack S."/>
            <person name="Shapiro H."/>
            <person name="Shiga Y."/>
            <person name="Skalitzky C."/>
            <person name="Smith Z."/>
            <person name="Souvorov A."/>
            <person name="Sung W."/>
            <person name="Tang Z."/>
            <person name="Tsuchiya D."/>
            <person name="Tu H."/>
            <person name="Vos H."/>
            <person name="Wang M."/>
            <person name="Wolf Y.I."/>
            <person name="Yamagata H."/>
            <person name="Yamada T."/>
            <person name="Ye Y."/>
            <person name="Shaw J.R."/>
            <person name="Andrews J."/>
            <person name="Crease T.J."/>
            <person name="Tang H."/>
            <person name="Lucas S.M."/>
            <person name="Robertson H.M."/>
            <person name="Bork P."/>
            <person name="Koonin E.V."/>
            <person name="Zdobnov E.M."/>
            <person name="Grigoriev I.V."/>
            <person name="Lynch M."/>
            <person name="Boore J.L."/>
        </authorList>
    </citation>
    <scope>NUCLEOTIDE SEQUENCE [LARGE SCALE GENOMIC DNA]</scope>
</reference>
<dbReference type="PhylomeDB" id="E9HKQ0"/>
<protein>
    <recommendedName>
        <fullName evidence="4">Chromo domain-containing protein</fullName>
    </recommendedName>
</protein>
<proteinExistence type="predicted"/>
<dbReference type="GO" id="GO:0005694">
    <property type="term" value="C:chromosome"/>
    <property type="evidence" value="ECO:0007669"/>
    <property type="project" value="UniProtKB-ARBA"/>
</dbReference>
<name>E9HKQ0_DAPPU</name>
<dbReference type="EMBL" id="GL732670">
    <property type="protein sequence ID" value="EFX67696.1"/>
    <property type="molecule type" value="Genomic_DNA"/>
</dbReference>
<sequence length="87" mass="10355">MDNHDEYEVEAILDVGICPKGKTWYLIKWIVYEESTWTFYKDLMYYLTCFKKSNRAPVELVVTHQFTEEPEESDEDFANEVVEPPPL</sequence>
<evidence type="ECO:0000256" key="1">
    <source>
        <dbReference type="SAM" id="MobiDB-lite"/>
    </source>
</evidence>
<dbReference type="HOGENOM" id="CLU_2485582_0_0_1"/>
<dbReference type="AlphaFoldDB" id="E9HKQ0"/>
<dbReference type="CDD" id="cd00024">
    <property type="entry name" value="CD_CSD"/>
    <property type="match status" value="1"/>
</dbReference>
<keyword evidence="3" id="KW-1185">Reference proteome</keyword>
<organism evidence="2 3">
    <name type="scientific">Daphnia pulex</name>
    <name type="common">Water flea</name>
    <dbReference type="NCBI Taxonomy" id="6669"/>
    <lineage>
        <taxon>Eukaryota</taxon>
        <taxon>Metazoa</taxon>
        <taxon>Ecdysozoa</taxon>
        <taxon>Arthropoda</taxon>
        <taxon>Crustacea</taxon>
        <taxon>Branchiopoda</taxon>
        <taxon>Diplostraca</taxon>
        <taxon>Cladocera</taxon>
        <taxon>Anomopoda</taxon>
        <taxon>Daphniidae</taxon>
        <taxon>Daphnia</taxon>
    </lineage>
</organism>
<feature type="compositionally biased region" description="Acidic residues" evidence="1">
    <location>
        <begin position="68"/>
        <end position="78"/>
    </location>
</feature>
<dbReference type="KEGG" id="dpx:DAPPUDRAFT_330810"/>
<accession>E9HKQ0</accession>
<dbReference type="Gene3D" id="2.40.50.40">
    <property type="match status" value="1"/>
</dbReference>
<gene>
    <name evidence="2" type="ORF">DAPPUDRAFT_330810</name>
</gene>
<evidence type="ECO:0008006" key="4">
    <source>
        <dbReference type="Google" id="ProtNLM"/>
    </source>
</evidence>
<evidence type="ECO:0000313" key="3">
    <source>
        <dbReference type="Proteomes" id="UP000000305"/>
    </source>
</evidence>
<dbReference type="InParanoid" id="E9HKQ0"/>